<keyword evidence="2" id="KW-0274">FAD</keyword>
<evidence type="ECO:0000313" key="4">
    <source>
        <dbReference type="EMBL" id="PMD38029.1"/>
    </source>
</evidence>
<reference evidence="4 5" key="1">
    <citation type="submission" date="2016-04" db="EMBL/GenBank/DDBJ databases">
        <title>A degradative enzymes factory behind the ericoid mycorrhizal symbiosis.</title>
        <authorList>
            <consortium name="DOE Joint Genome Institute"/>
            <person name="Martino E."/>
            <person name="Morin E."/>
            <person name="Grelet G."/>
            <person name="Kuo A."/>
            <person name="Kohler A."/>
            <person name="Daghino S."/>
            <person name="Barry K."/>
            <person name="Choi C."/>
            <person name="Cichocki N."/>
            <person name="Clum A."/>
            <person name="Copeland A."/>
            <person name="Hainaut M."/>
            <person name="Haridas S."/>
            <person name="Labutti K."/>
            <person name="Lindquist E."/>
            <person name="Lipzen A."/>
            <person name="Khouja H.-R."/>
            <person name="Murat C."/>
            <person name="Ohm R."/>
            <person name="Olson A."/>
            <person name="Spatafora J."/>
            <person name="Veneault-Fourrey C."/>
            <person name="Henrissat B."/>
            <person name="Grigoriev I."/>
            <person name="Martin F."/>
            <person name="Perotto S."/>
        </authorList>
    </citation>
    <scope>NUCLEOTIDE SEQUENCE [LARGE SCALE GENOMIC DNA]</scope>
    <source>
        <strain evidence="4 5">F</strain>
    </source>
</reference>
<proteinExistence type="predicted"/>
<gene>
    <name evidence="4" type="ORF">L207DRAFT_555452</name>
</gene>
<dbReference type="Proteomes" id="UP000235786">
    <property type="component" value="Unassembled WGS sequence"/>
</dbReference>
<dbReference type="GO" id="GO:0050660">
    <property type="term" value="F:flavin adenine dinucleotide binding"/>
    <property type="evidence" value="ECO:0007669"/>
    <property type="project" value="InterPro"/>
</dbReference>
<protein>
    <submittedName>
        <fullName evidence="4">Putative flavin-containing monooxygenase</fullName>
    </submittedName>
</protein>
<dbReference type="GO" id="GO:0004499">
    <property type="term" value="F:N,N-dimethylaniline monooxygenase activity"/>
    <property type="evidence" value="ECO:0007669"/>
    <property type="project" value="InterPro"/>
</dbReference>
<evidence type="ECO:0000256" key="1">
    <source>
        <dbReference type="ARBA" id="ARBA00022630"/>
    </source>
</evidence>
<accession>A0A2J6RHQ8</accession>
<organism evidence="4 5">
    <name type="scientific">Hyaloscypha variabilis (strain UAMH 11265 / GT02V1 / F)</name>
    <name type="common">Meliniomyces variabilis</name>
    <dbReference type="NCBI Taxonomy" id="1149755"/>
    <lineage>
        <taxon>Eukaryota</taxon>
        <taxon>Fungi</taxon>
        <taxon>Dikarya</taxon>
        <taxon>Ascomycota</taxon>
        <taxon>Pezizomycotina</taxon>
        <taxon>Leotiomycetes</taxon>
        <taxon>Helotiales</taxon>
        <taxon>Hyaloscyphaceae</taxon>
        <taxon>Hyaloscypha</taxon>
        <taxon>Hyaloscypha variabilis</taxon>
    </lineage>
</organism>
<keyword evidence="1" id="KW-0285">Flavoprotein</keyword>
<evidence type="ECO:0000256" key="3">
    <source>
        <dbReference type="ARBA" id="ARBA00023002"/>
    </source>
</evidence>
<dbReference type="InterPro" id="IPR050982">
    <property type="entry name" value="Auxin_biosynth/cation_transpt"/>
</dbReference>
<dbReference type="GO" id="GO:0050661">
    <property type="term" value="F:NADP binding"/>
    <property type="evidence" value="ECO:0007669"/>
    <property type="project" value="InterPro"/>
</dbReference>
<keyword evidence="5" id="KW-1185">Reference proteome</keyword>
<name>A0A2J6RHQ8_HYAVF</name>
<keyword evidence="4" id="KW-0503">Monooxygenase</keyword>
<dbReference type="InterPro" id="IPR020946">
    <property type="entry name" value="Flavin_mOase-like"/>
</dbReference>
<dbReference type="PANTHER" id="PTHR43539">
    <property type="entry name" value="FLAVIN-BINDING MONOOXYGENASE-LIKE PROTEIN (AFU_ORTHOLOGUE AFUA_4G09220)"/>
    <property type="match status" value="1"/>
</dbReference>
<dbReference type="EMBL" id="KZ613948">
    <property type="protein sequence ID" value="PMD38029.1"/>
    <property type="molecule type" value="Genomic_DNA"/>
</dbReference>
<evidence type="ECO:0000313" key="5">
    <source>
        <dbReference type="Proteomes" id="UP000235786"/>
    </source>
</evidence>
<dbReference type="PANTHER" id="PTHR43539:SF68">
    <property type="entry name" value="FLAVIN-BINDING MONOOXYGENASE-LIKE PROTEIN (AFU_ORTHOLOGUE AFUA_4G09220)"/>
    <property type="match status" value="1"/>
</dbReference>
<keyword evidence="3" id="KW-0560">Oxidoreductase</keyword>
<dbReference type="AlphaFoldDB" id="A0A2J6RHQ8"/>
<dbReference type="Pfam" id="PF00743">
    <property type="entry name" value="FMO-like"/>
    <property type="match status" value="1"/>
</dbReference>
<sequence length="586" mass="65247">MSKLVDFPTSLPAIPIPENTNAAEVVASFVSRLEHLKKSDFKDDAVWRDTFALAGTSRTFYGPSPITAAWHETTKRSKAGLFSLNEKTARIIRSPLGPHWIQGKFSFETSADPPTTCSGIITLVLTSASEWRIWTLRSILEQLKGESNVDVLARVNGTEQATNGHSEERHFDCIVIGGGPSGLSQGGRLKALGISYVVLDTHPKVGDNWKLRYDSTRLHTSREYSHLPFERTFGPEYQEWLTKDDLAEGYQRWVAKYDINIWTGTTVVSGSWDSSNKKWTLRTKRDGKDEQSITGSFIVVAGGAGGQVPKMPEYPNREKFRGLVLHSAEYRNAFQWKGKRGVVVGTANTGHDVADDMLQAGLSSVTMIQRGNTYILPAEYYKKTADLYYNATVPTEAGDRESLTQPMAIVDLLSQINLHHLTNMERPRFDALEGAGFKLDRYGSIIDHLYNRMGGHYIDVGTSAKISKGLIKIQTSTPVSYTETGILFDDGTELEADVVVFATGFEGNMRYLVRDVFGEEIAEQMGDFWGLDKEGELNGVWKGTGHPAMWYHGGTIGQQRFYSRFIALQIKAKMLGTPLVVYDKTP</sequence>
<dbReference type="OrthoDB" id="74360at2759"/>
<dbReference type="SUPFAM" id="SSF51905">
    <property type="entry name" value="FAD/NAD(P)-binding domain"/>
    <property type="match status" value="2"/>
</dbReference>
<evidence type="ECO:0000256" key="2">
    <source>
        <dbReference type="ARBA" id="ARBA00022827"/>
    </source>
</evidence>
<dbReference type="InterPro" id="IPR036188">
    <property type="entry name" value="FAD/NAD-bd_sf"/>
</dbReference>
<dbReference type="Gene3D" id="3.50.50.60">
    <property type="entry name" value="FAD/NAD(P)-binding domain"/>
    <property type="match status" value="1"/>
</dbReference>